<keyword evidence="2" id="KW-0812">Transmembrane</keyword>
<name>A0A0F8Z1Z7_9ZZZZ</name>
<organism evidence="3">
    <name type="scientific">marine sediment metagenome</name>
    <dbReference type="NCBI Taxonomy" id="412755"/>
    <lineage>
        <taxon>unclassified sequences</taxon>
        <taxon>metagenomes</taxon>
        <taxon>ecological metagenomes</taxon>
    </lineage>
</organism>
<dbReference type="EMBL" id="LAZR01050291">
    <property type="protein sequence ID" value="KKK87673.1"/>
    <property type="molecule type" value="Genomic_DNA"/>
</dbReference>
<feature type="transmembrane region" description="Helical" evidence="2">
    <location>
        <begin position="69"/>
        <end position="93"/>
    </location>
</feature>
<feature type="transmembrane region" description="Helical" evidence="2">
    <location>
        <begin position="119"/>
        <end position="143"/>
    </location>
</feature>
<proteinExistence type="predicted"/>
<evidence type="ECO:0000256" key="1">
    <source>
        <dbReference type="SAM" id="MobiDB-lite"/>
    </source>
</evidence>
<keyword evidence="2" id="KW-0472">Membrane</keyword>
<feature type="non-terminal residue" evidence="3">
    <location>
        <position position="1"/>
    </location>
</feature>
<keyword evidence="2" id="KW-1133">Transmembrane helix</keyword>
<evidence type="ECO:0000256" key="2">
    <source>
        <dbReference type="SAM" id="Phobius"/>
    </source>
</evidence>
<evidence type="ECO:0000313" key="3">
    <source>
        <dbReference type="EMBL" id="KKK87673.1"/>
    </source>
</evidence>
<sequence>LISGLFLTLLFIWETIKWIWAVILWIPDNCKDHQFCRNFGSRRDGFGMEIGDLPENQNSVYTFMTFYNLAFFLIGILYLALLGGMSGSLFKWLRVKNYFLKFKEKEQFFIPTIKSVKSWIIWTSVALSSILVLVMIFYFPLIFQNFTFTFNDLPDGNIPFYINNKLLDITEEDSGRLELYWWIYATDTLLILVPVAVLGTIALIIYRADVYKKVGKDELGKTLYKRVGEDEYDILTIITQIFILILLIWQIVKFVWAAILSLPSLCDDHQFCRPFCSRRGLNMEGKFEEQGCKAGNLNFAYSSLVWFNLVFCFLLLFQFFVTSSMEGALFKNFFKRLANILRKDERPPFRRLEPEPEPEPRRYEPFLPGGGTTYVPLESIIRSKRNIKRNK</sequence>
<feature type="transmembrane region" description="Helical" evidence="2">
    <location>
        <begin position="234"/>
        <end position="252"/>
    </location>
</feature>
<feature type="transmembrane region" description="Helical" evidence="2">
    <location>
        <begin position="299"/>
        <end position="321"/>
    </location>
</feature>
<feature type="region of interest" description="Disordered" evidence="1">
    <location>
        <begin position="348"/>
        <end position="370"/>
    </location>
</feature>
<reference evidence="3" key="1">
    <citation type="journal article" date="2015" name="Nature">
        <title>Complex archaea that bridge the gap between prokaryotes and eukaryotes.</title>
        <authorList>
            <person name="Spang A."/>
            <person name="Saw J.H."/>
            <person name="Jorgensen S.L."/>
            <person name="Zaremba-Niedzwiedzka K."/>
            <person name="Martijn J."/>
            <person name="Lind A.E."/>
            <person name="van Eijk R."/>
            <person name="Schleper C."/>
            <person name="Guy L."/>
            <person name="Ettema T.J."/>
        </authorList>
    </citation>
    <scope>NUCLEOTIDE SEQUENCE</scope>
</reference>
<dbReference type="AlphaFoldDB" id="A0A0F8Z1Z7"/>
<comment type="caution">
    <text evidence="3">The sequence shown here is derived from an EMBL/GenBank/DDBJ whole genome shotgun (WGS) entry which is preliminary data.</text>
</comment>
<feature type="compositionally biased region" description="Basic and acidic residues" evidence="1">
    <location>
        <begin position="348"/>
        <end position="364"/>
    </location>
</feature>
<protein>
    <submittedName>
        <fullName evidence="3">Uncharacterized protein</fullName>
    </submittedName>
</protein>
<accession>A0A0F8Z1Z7</accession>
<feature type="transmembrane region" description="Helical" evidence="2">
    <location>
        <begin position="181"/>
        <end position="206"/>
    </location>
</feature>
<gene>
    <name evidence="3" type="ORF">LCGC14_2750890</name>
</gene>